<reference evidence="1" key="1">
    <citation type="submission" date="2020-06" db="EMBL/GenBank/DDBJ databases">
        <title>Whole Genome Sequence of Bradyrhizobium sp. Strain 1S1.</title>
        <authorList>
            <person name="Bromfield E.S.P."/>
            <person name="Cloutier S."/>
        </authorList>
    </citation>
    <scope>NUCLEOTIDE SEQUENCE [LARGE SCALE GENOMIC DNA]</scope>
    <source>
        <strain evidence="1">1S1</strain>
    </source>
</reference>
<dbReference type="AlphaFoldDB" id="A0A974A0C4"/>
<keyword evidence="1" id="KW-0808">Transferase</keyword>
<gene>
    <name evidence="1" type="ORF">HAP48_009980</name>
    <name evidence="2" type="ORF">WDK88_11050</name>
</gene>
<accession>A0A974A0C4</accession>
<dbReference type="EMBL" id="JAAOLE020000001">
    <property type="protein sequence ID" value="NVI43362.1"/>
    <property type="molecule type" value="Genomic_DNA"/>
</dbReference>
<sequence>MSDWRSLLGRTLDGLSDLEQQGQPVPDWVLGGGTALMLYANHRFSRDIDAFIDDPQYLALLSPETTDVWNCNDWDKAAHYLKLRYPEGEIDFIVGGAISDLDAVTKEIDLTSIRAGWRPTIIVEPPAEIALKKMYHRSKMLKPRDIFDIAVIEKIDGGSLIANLGEVASKKYDLVRRLASIRVDYLKADLAELDIQPGWEHEKETCLETVRSLVAQIPKAS</sequence>
<dbReference type="Gene3D" id="3.30.460.40">
    <property type="match status" value="1"/>
</dbReference>
<reference evidence="2" key="2">
    <citation type="journal article" date="2021" name="Int. J. Syst. Evol. Microbiol.">
        <title>Bradyrhizobium septentrionale sp. nov. (sv. septentrionale) and Bradyrhizobium quebecense sp. nov. (sv. septentrionale) associated with legumes native to Canada possess rearranged symbiosis genes and numerous insertion sequences.</title>
        <authorList>
            <person name="Bromfield E.S.P."/>
            <person name="Cloutier S."/>
        </authorList>
    </citation>
    <scope>NUCLEOTIDE SEQUENCE</scope>
    <source>
        <strain evidence="2">5S5</strain>
    </source>
</reference>
<dbReference type="Proteomes" id="UP001432046">
    <property type="component" value="Chromosome"/>
</dbReference>
<organism evidence="1">
    <name type="scientific">Bradyrhizobium septentrionale</name>
    <dbReference type="NCBI Taxonomy" id="1404411"/>
    <lineage>
        <taxon>Bacteria</taxon>
        <taxon>Pseudomonadati</taxon>
        <taxon>Pseudomonadota</taxon>
        <taxon>Alphaproteobacteria</taxon>
        <taxon>Hyphomicrobiales</taxon>
        <taxon>Nitrobacteraceae</taxon>
        <taxon>Bradyrhizobium</taxon>
    </lineage>
</organism>
<evidence type="ECO:0000313" key="1">
    <source>
        <dbReference type="EMBL" id="NVI43362.1"/>
    </source>
</evidence>
<dbReference type="RefSeq" id="WP_166208764.1">
    <property type="nucleotide sequence ID" value="NZ_CP088285.1"/>
</dbReference>
<dbReference type="SUPFAM" id="SSF81301">
    <property type="entry name" value="Nucleotidyltransferase"/>
    <property type="match status" value="1"/>
</dbReference>
<dbReference type="EMBL" id="CP147711">
    <property type="protein sequence ID" value="WXC82085.1"/>
    <property type="molecule type" value="Genomic_DNA"/>
</dbReference>
<evidence type="ECO:0000313" key="2">
    <source>
        <dbReference type="EMBL" id="WXC82085.1"/>
    </source>
</evidence>
<proteinExistence type="predicted"/>
<name>A0A974A0C4_9BRAD</name>
<dbReference type="Pfam" id="PF08843">
    <property type="entry name" value="AbiEii"/>
    <property type="match status" value="1"/>
</dbReference>
<protein>
    <submittedName>
        <fullName evidence="1">Nucleotidyl transferase AbiEii/AbiGii toxin family protein</fullName>
    </submittedName>
</protein>
<evidence type="ECO:0000313" key="3">
    <source>
        <dbReference type="Proteomes" id="UP001432046"/>
    </source>
</evidence>
<dbReference type="GO" id="GO:0016740">
    <property type="term" value="F:transferase activity"/>
    <property type="evidence" value="ECO:0007669"/>
    <property type="project" value="UniProtKB-KW"/>
</dbReference>
<keyword evidence="3" id="KW-1185">Reference proteome</keyword>
<dbReference type="InterPro" id="IPR043519">
    <property type="entry name" value="NT_sf"/>
</dbReference>
<dbReference type="InterPro" id="IPR014942">
    <property type="entry name" value="AbiEii"/>
</dbReference>
<reference evidence="2" key="3">
    <citation type="submission" date="2024-03" db="EMBL/GenBank/DDBJ databases">
        <authorList>
            <person name="Bromfield E.S.P."/>
            <person name="Cloutier S."/>
        </authorList>
    </citation>
    <scope>NUCLEOTIDE SEQUENCE</scope>
    <source>
        <strain evidence="2">5S5</strain>
    </source>
</reference>